<name>A0ABQ9JID8_9CUCU</name>
<protein>
    <recommendedName>
        <fullName evidence="3">EGF-like calcium-binding domain-containing protein</fullName>
    </recommendedName>
</protein>
<evidence type="ECO:0000313" key="4">
    <source>
        <dbReference type="EMBL" id="KAJ8977379.1"/>
    </source>
</evidence>
<dbReference type="Pfam" id="PF07645">
    <property type="entry name" value="EGF_CA"/>
    <property type="match status" value="1"/>
</dbReference>
<dbReference type="SUPFAM" id="SSF57196">
    <property type="entry name" value="EGF/Laminin"/>
    <property type="match status" value="1"/>
</dbReference>
<reference evidence="4" key="1">
    <citation type="journal article" date="2023" name="Insect Mol. Biol.">
        <title>Genome sequencing provides insights into the evolution of gene families encoding plant cell wall-degrading enzymes in longhorned beetles.</title>
        <authorList>
            <person name="Shin N.R."/>
            <person name="Okamura Y."/>
            <person name="Kirsch R."/>
            <person name="Pauchet Y."/>
        </authorList>
    </citation>
    <scope>NUCLEOTIDE SEQUENCE</scope>
    <source>
        <strain evidence="4">MMC_N1</strain>
    </source>
</reference>
<dbReference type="SMART" id="SM00179">
    <property type="entry name" value="EGF_CA"/>
    <property type="match status" value="1"/>
</dbReference>
<gene>
    <name evidence="4" type="ORF">NQ317_001979</name>
</gene>
<organism evidence="4 5">
    <name type="scientific">Molorchus minor</name>
    <dbReference type="NCBI Taxonomy" id="1323400"/>
    <lineage>
        <taxon>Eukaryota</taxon>
        <taxon>Metazoa</taxon>
        <taxon>Ecdysozoa</taxon>
        <taxon>Arthropoda</taxon>
        <taxon>Hexapoda</taxon>
        <taxon>Insecta</taxon>
        <taxon>Pterygota</taxon>
        <taxon>Neoptera</taxon>
        <taxon>Endopterygota</taxon>
        <taxon>Coleoptera</taxon>
        <taxon>Polyphaga</taxon>
        <taxon>Cucujiformia</taxon>
        <taxon>Chrysomeloidea</taxon>
        <taxon>Cerambycidae</taxon>
        <taxon>Lamiinae</taxon>
        <taxon>Monochamini</taxon>
        <taxon>Molorchus</taxon>
    </lineage>
</organism>
<dbReference type="Gene3D" id="2.10.25.10">
    <property type="entry name" value="Laminin"/>
    <property type="match status" value="1"/>
</dbReference>
<evidence type="ECO:0000259" key="3">
    <source>
        <dbReference type="SMART" id="SM00179"/>
    </source>
</evidence>
<dbReference type="InterPro" id="IPR018097">
    <property type="entry name" value="EGF_Ca-bd_CS"/>
</dbReference>
<sequence length="477" mass="55044">MAHVSAGPTICCKQKKRFWILLRMILQSTREIAQDYYTEATNTASSTKLSDDKRYALTTISNDLSSMITLDEDEEEATYNVTRAEDNMTITEDFNSNKFLTTTTSVLLDDDAIKDVAYCLRSHKFNEYDRRYETNADTAPRRFFMENPRPPLRSLHWEVRKSCELSFSECVNYLRKKIMYTSLKRVDDTAIVIQEHNWTVNNTLQIQTVDEECKKMRRRDDILADPFEGPLERLQWRSTASYYMCWYTMKEAPELAHLNEKCDNFAYCLDTNLGPNNRDQRADDDQPFSCALYSFCPDPCCPARHLANLQHCWDSPDNPCFEGNPAGQRECAFNRTQNTDFRDIILNRWNVTCRCPKAGFEWNSLYGMCVDVDECATGAHSCDQKLEACVNLEGSFRCACKWGHVWNDQTKACTPSNALSLIKLGRKMEEGDDKKKVSLFGRIARFFSRSNGANAVKNDSRLFLFSVVLFYAAESMK</sequence>
<comment type="caution">
    <text evidence="4">The sequence shown here is derived from an EMBL/GenBank/DDBJ whole genome shotgun (WGS) entry which is preliminary data.</text>
</comment>
<keyword evidence="5" id="KW-1185">Reference proteome</keyword>
<evidence type="ECO:0000256" key="1">
    <source>
        <dbReference type="ARBA" id="ARBA00022536"/>
    </source>
</evidence>
<proteinExistence type="predicted"/>
<keyword evidence="1" id="KW-0245">EGF-like domain</keyword>
<feature type="domain" description="EGF-like calcium-binding" evidence="3">
    <location>
        <begin position="371"/>
        <end position="414"/>
    </location>
</feature>
<accession>A0ABQ9JID8</accession>
<dbReference type="Proteomes" id="UP001162164">
    <property type="component" value="Unassembled WGS sequence"/>
</dbReference>
<evidence type="ECO:0000313" key="5">
    <source>
        <dbReference type="Proteomes" id="UP001162164"/>
    </source>
</evidence>
<dbReference type="EMBL" id="JAPWTJ010000555">
    <property type="protein sequence ID" value="KAJ8977379.1"/>
    <property type="molecule type" value="Genomic_DNA"/>
</dbReference>
<evidence type="ECO:0000256" key="2">
    <source>
        <dbReference type="ARBA" id="ARBA00023157"/>
    </source>
</evidence>
<dbReference type="PROSITE" id="PS01187">
    <property type="entry name" value="EGF_CA"/>
    <property type="match status" value="1"/>
</dbReference>
<keyword evidence="2" id="KW-1015">Disulfide bond</keyword>
<dbReference type="InterPro" id="IPR001881">
    <property type="entry name" value="EGF-like_Ca-bd_dom"/>
</dbReference>
<dbReference type="InterPro" id="IPR049883">
    <property type="entry name" value="NOTCH1_EGF-like"/>
</dbReference>